<dbReference type="EMBL" id="ODYU01005794">
    <property type="protein sequence ID" value="SOQ47040.1"/>
    <property type="molecule type" value="Genomic_DNA"/>
</dbReference>
<name>A0A2H1W1S2_SPOFR</name>
<gene>
    <name evidence="1" type="ORF">SFRICE_031149</name>
</gene>
<organism evidence="1">
    <name type="scientific">Spodoptera frugiperda</name>
    <name type="common">Fall armyworm</name>
    <dbReference type="NCBI Taxonomy" id="7108"/>
    <lineage>
        <taxon>Eukaryota</taxon>
        <taxon>Metazoa</taxon>
        <taxon>Ecdysozoa</taxon>
        <taxon>Arthropoda</taxon>
        <taxon>Hexapoda</taxon>
        <taxon>Insecta</taxon>
        <taxon>Pterygota</taxon>
        <taxon>Neoptera</taxon>
        <taxon>Endopterygota</taxon>
        <taxon>Lepidoptera</taxon>
        <taxon>Glossata</taxon>
        <taxon>Ditrysia</taxon>
        <taxon>Noctuoidea</taxon>
        <taxon>Noctuidae</taxon>
        <taxon>Amphipyrinae</taxon>
        <taxon>Spodoptera</taxon>
    </lineage>
</organism>
<dbReference type="AlphaFoldDB" id="A0A2H1W1S2"/>
<sequence length="149" mass="16058">MYFATGLQLLERPLSSSGREQKESSSSLSSAWGLSLLLQLCQNGRSLMNEKISKNKRKARESALANDISNLCGGDGIPTASQIGERVALRASGSERSESDGTFCIARGSSGSGGSVLMLSAAPPPSSHWKKKKINLATLRNRRQMIRYI</sequence>
<protein>
    <submittedName>
        <fullName evidence="1">SFRICE_031149</fullName>
    </submittedName>
</protein>
<reference evidence="1" key="1">
    <citation type="submission" date="2016-07" db="EMBL/GenBank/DDBJ databases">
        <authorList>
            <person name="Bretaudeau A."/>
        </authorList>
    </citation>
    <scope>NUCLEOTIDE SEQUENCE</scope>
    <source>
        <strain evidence="1">Rice</strain>
        <tissue evidence="1">Whole body</tissue>
    </source>
</reference>
<proteinExistence type="predicted"/>
<evidence type="ECO:0000313" key="1">
    <source>
        <dbReference type="EMBL" id="SOQ47040.1"/>
    </source>
</evidence>
<accession>A0A2H1W1S2</accession>